<keyword evidence="5" id="KW-1185">Reference proteome</keyword>
<dbReference type="EMBL" id="BMHQ01000014">
    <property type="protein sequence ID" value="GGE27650.1"/>
    <property type="molecule type" value="Genomic_DNA"/>
</dbReference>
<feature type="transmembrane region" description="Helical" evidence="2">
    <location>
        <begin position="50"/>
        <end position="72"/>
    </location>
</feature>
<evidence type="ECO:0000256" key="2">
    <source>
        <dbReference type="SAM" id="Phobius"/>
    </source>
</evidence>
<protein>
    <recommendedName>
        <fullName evidence="3">VTT domain-containing protein</fullName>
    </recommendedName>
</protein>
<evidence type="ECO:0000313" key="5">
    <source>
        <dbReference type="Proteomes" id="UP000625210"/>
    </source>
</evidence>
<comment type="caution">
    <text evidence="4">The sequence shown here is derived from an EMBL/GenBank/DDBJ whole genome shotgun (WGS) entry which is preliminary data.</text>
</comment>
<feature type="transmembrane region" description="Helical" evidence="2">
    <location>
        <begin position="136"/>
        <end position="158"/>
    </location>
</feature>
<dbReference type="AlphaFoldDB" id="A0A8J2VET2"/>
<reference evidence="4" key="1">
    <citation type="journal article" date="2014" name="Int. J. Syst. Evol. Microbiol.">
        <title>Complete genome sequence of Corynebacterium casei LMG S-19264T (=DSM 44701T), isolated from a smear-ripened cheese.</title>
        <authorList>
            <consortium name="US DOE Joint Genome Institute (JGI-PGF)"/>
            <person name="Walter F."/>
            <person name="Albersmeier A."/>
            <person name="Kalinowski J."/>
            <person name="Ruckert C."/>
        </authorList>
    </citation>
    <scope>NUCLEOTIDE SEQUENCE</scope>
    <source>
        <strain evidence="4">CGMCC 1.15179</strain>
    </source>
</reference>
<dbReference type="PANTHER" id="PTHR42709">
    <property type="entry name" value="ALKALINE PHOSPHATASE LIKE PROTEIN"/>
    <property type="match status" value="1"/>
</dbReference>
<gene>
    <name evidence="4" type="ORF">GCM10011571_32320</name>
</gene>
<sequence>MEETAYALIKEQGYTLLFVTVLAGVIGFPLPDEGLLIFAGTLVAKGWLDPLPTCLCCVAAVALGSTFNYWLASRPRRRWLFRCSRKWGLSKKRIRTTLMLMDRYGGCAIAFCYFIPGARMAMSYLAGLIRLRIRTFAVGSVFGIFAWVGFYLWLGWMLV</sequence>
<dbReference type="RefSeq" id="WP_188648924.1">
    <property type="nucleotide sequence ID" value="NZ_BMHQ01000014.1"/>
</dbReference>
<feature type="transmembrane region" description="Helical" evidence="2">
    <location>
        <begin position="93"/>
        <end position="116"/>
    </location>
</feature>
<dbReference type="Proteomes" id="UP000625210">
    <property type="component" value="Unassembled WGS sequence"/>
</dbReference>
<evidence type="ECO:0000313" key="4">
    <source>
        <dbReference type="EMBL" id="GGE27650.1"/>
    </source>
</evidence>
<comment type="similarity">
    <text evidence="1">Belongs to the DedA family.</text>
</comment>
<reference evidence="4" key="2">
    <citation type="submission" date="2020-09" db="EMBL/GenBank/DDBJ databases">
        <authorList>
            <person name="Sun Q."/>
            <person name="Zhou Y."/>
        </authorList>
    </citation>
    <scope>NUCLEOTIDE SEQUENCE</scope>
    <source>
        <strain evidence="4">CGMCC 1.15179</strain>
    </source>
</reference>
<evidence type="ECO:0000259" key="3">
    <source>
        <dbReference type="Pfam" id="PF09335"/>
    </source>
</evidence>
<accession>A0A8J2VET2</accession>
<proteinExistence type="inferred from homology"/>
<dbReference type="InterPro" id="IPR051311">
    <property type="entry name" value="DedA_domain"/>
</dbReference>
<evidence type="ECO:0000256" key="1">
    <source>
        <dbReference type="ARBA" id="ARBA00010792"/>
    </source>
</evidence>
<dbReference type="PANTHER" id="PTHR42709:SF9">
    <property type="entry name" value="ALKALINE PHOSPHATASE LIKE PROTEIN"/>
    <property type="match status" value="1"/>
</dbReference>
<dbReference type="Pfam" id="PF09335">
    <property type="entry name" value="VTT_dom"/>
    <property type="match status" value="1"/>
</dbReference>
<organism evidence="4 5">
    <name type="scientific">Marinithermofilum abyssi</name>
    <dbReference type="NCBI Taxonomy" id="1571185"/>
    <lineage>
        <taxon>Bacteria</taxon>
        <taxon>Bacillati</taxon>
        <taxon>Bacillota</taxon>
        <taxon>Bacilli</taxon>
        <taxon>Bacillales</taxon>
        <taxon>Thermoactinomycetaceae</taxon>
        <taxon>Marinithermofilum</taxon>
    </lineage>
</organism>
<keyword evidence="2" id="KW-1133">Transmembrane helix</keyword>
<keyword evidence="2" id="KW-0472">Membrane</keyword>
<dbReference type="GO" id="GO:0005886">
    <property type="term" value="C:plasma membrane"/>
    <property type="evidence" value="ECO:0007669"/>
    <property type="project" value="TreeGrafter"/>
</dbReference>
<feature type="transmembrane region" description="Helical" evidence="2">
    <location>
        <begin position="12"/>
        <end position="30"/>
    </location>
</feature>
<name>A0A8J2VET2_9BACL</name>
<keyword evidence="2" id="KW-0812">Transmembrane</keyword>
<feature type="domain" description="VTT" evidence="3">
    <location>
        <begin position="30"/>
        <end position="156"/>
    </location>
</feature>
<dbReference type="InterPro" id="IPR032816">
    <property type="entry name" value="VTT_dom"/>
</dbReference>